<feature type="compositionally biased region" description="Polar residues" evidence="6">
    <location>
        <begin position="20"/>
        <end position="31"/>
    </location>
</feature>
<feature type="region of interest" description="Disordered" evidence="6">
    <location>
        <begin position="167"/>
        <end position="193"/>
    </location>
</feature>
<feature type="domain" description="F5/8 type C" evidence="8">
    <location>
        <begin position="4"/>
        <end position="146"/>
    </location>
</feature>
<dbReference type="Gene3D" id="2.60.40.4270">
    <property type="entry name" value="Listeria-Bacteroides repeat domain"/>
    <property type="match status" value="1"/>
</dbReference>
<reference evidence="9 10" key="2">
    <citation type="submission" date="2008-10" db="EMBL/GenBank/DDBJ databases">
        <authorList>
            <person name="Fulton L."/>
            <person name="Clifton S."/>
            <person name="Fulton B."/>
            <person name="Xu J."/>
            <person name="Minx P."/>
            <person name="Pepin K.H."/>
            <person name="Johnson M."/>
            <person name="Thiruvilangam P."/>
            <person name="Bhonagiri V."/>
            <person name="Nash W.E."/>
            <person name="Mardis E.R."/>
            <person name="Wilson R.K."/>
        </authorList>
    </citation>
    <scope>NUCLEOTIDE SEQUENCE [LARGE SCALE GENOMIC DNA]</scope>
    <source>
        <strain evidence="9 10">DSM 13279</strain>
    </source>
</reference>
<evidence type="ECO:0000256" key="7">
    <source>
        <dbReference type="SAM" id="Phobius"/>
    </source>
</evidence>
<evidence type="ECO:0000256" key="3">
    <source>
        <dbReference type="ARBA" id="ARBA00022801"/>
    </source>
</evidence>
<dbReference type="Proteomes" id="UP000003560">
    <property type="component" value="Unassembled WGS sequence"/>
</dbReference>
<dbReference type="InterPro" id="IPR029018">
    <property type="entry name" value="Hex-like_dom2"/>
</dbReference>
<dbReference type="EMBL" id="ABXJ01000131">
    <property type="protein sequence ID" value="EEA89526.1"/>
    <property type="molecule type" value="Genomic_DNA"/>
</dbReference>
<evidence type="ECO:0000256" key="4">
    <source>
        <dbReference type="ARBA" id="ARBA00023295"/>
    </source>
</evidence>
<feature type="domain" description="F5/8 type C" evidence="8">
    <location>
        <begin position="148"/>
        <end position="296"/>
    </location>
</feature>
<dbReference type="Pfam" id="PF13385">
    <property type="entry name" value="Laminin_G_3"/>
    <property type="match status" value="1"/>
</dbReference>
<dbReference type="GO" id="GO:0005975">
    <property type="term" value="P:carbohydrate metabolic process"/>
    <property type="evidence" value="ECO:0007669"/>
    <property type="project" value="InterPro"/>
</dbReference>
<keyword evidence="3" id="KW-0378">Hydrolase</keyword>
<feature type="compositionally biased region" description="Basic and acidic residues" evidence="6">
    <location>
        <begin position="168"/>
        <end position="193"/>
    </location>
</feature>
<organism evidence="9 10">
    <name type="scientific">Collinsella stercoris DSM 13279</name>
    <dbReference type="NCBI Taxonomy" id="445975"/>
    <lineage>
        <taxon>Bacteria</taxon>
        <taxon>Bacillati</taxon>
        <taxon>Actinomycetota</taxon>
        <taxon>Coriobacteriia</taxon>
        <taxon>Coriobacteriales</taxon>
        <taxon>Coriobacteriaceae</taxon>
        <taxon>Collinsella</taxon>
    </lineage>
</organism>
<feature type="region of interest" description="Disordered" evidence="6">
    <location>
        <begin position="20"/>
        <end position="51"/>
    </location>
</feature>
<feature type="region of interest" description="Disordered" evidence="6">
    <location>
        <begin position="1533"/>
        <end position="1576"/>
    </location>
</feature>
<dbReference type="InterPro" id="IPR013320">
    <property type="entry name" value="ConA-like_dom_sf"/>
</dbReference>
<dbReference type="PANTHER" id="PTHR43678">
    <property type="entry name" value="PUTATIVE (AFU_ORTHOLOGUE AFUA_2G00640)-RELATED"/>
    <property type="match status" value="1"/>
</dbReference>
<protein>
    <submittedName>
        <fullName evidence="9">LPXTG-motif cell wall anchor domain protein</fullName>
    </submittedName>
</protein>
<dbReference type="SUPFAM" id="SSF51445">
    <property type="entry name" value="(Trans)glycosidases"/>
    <property type="match status" value="1"/>
</dbReference>
<dbReference type="eggNOG" id="COG3525">
    <property type="taxonomic scope" value="Bacteria"/>
</dbReference>
<comment type="similarity">
    <text evidence="2">Belongs to the glycosyl hydrolase 20 family.</text>
</comment>
<feature type="transmembrane region" description="Helical" evidence="7">
    <location>
        <begin position="1583"/>
        <end position="1603"/>
    </location>
</feature>
<dbReference type="eggNOG" id="COG2273">
    <property type="taxonomic scope" value="Bacteria"/>
</dbReference>
<dbReference type="SUPFAM" id="SSF49899">
    <property type="entry name" value="Concanavalin A-like lectins/glucanases"/>
    <property type="match status" value="1"/>
</dbReference>
<dbReference type="Pfam" id="PF02838">
    <property type="entry name" value="Glyco_hydro_20b"/>
    <property type="match status" value="1"/>
</dbReference>
<dbReference type="InterPro" id="IPR052764">
    <property type="entry name" value="GH20_Enzymes"/>
</dbReference>
<dbReference type="GO" id="GO:0030313">
    <property type="term" value="C:cell envelope"/>
    <property type="evidence" value="ECO:0007669"/>
    <property type="project" value="UniProtKB-SubCell"/>
</dbReference>
<keyword evidence="7" id="KW-1133">Transmembrane helix</keyword>
<dbReference type="Gene3D" id="1.20.1270.90">
    <property type="entry name" value="AF1782-like"/>
    <property type="match status" value="1"/>
</dbReference>
<evidence type="ECO:0000259" key="8">
    <source>
        <dbReference type="PROSITE" id="PS50022"/>
    </source>
</evidence>
<comment type="subcellular location">
    <subcellularLocation>
        <location evidence="1">Cell envelope</location>
    </subcellularLocation>
</comment>
<dbReference type="Pfam" id="PF00728">
    <property type="entry name" value="Glyco_hydro_20"/>
    <property type="match status" value="1"/>
</dbReference>
<dbReference type="InterPro" id="IPR000421">
    <property type="entry name" value="FA58C"/>
</dbReference>
<dbReference type="Pfam" id="PF09479">
    <property type="entry name" value="Flg_new"/>
    <property type="match status" value="1"/>
</dbReference>
<keyword evidence="10" id="KW-1185">Reference proteome</keyword>
<dbReference type="InterPro" id="IPR017853">
    <property type="entry name" value="GH"/>
</dbReference>
<dbReference type="Gene3D" id="3.20.20.80">
    <property type="entry name" value="Glycosidases"/>
    <property type="match status" value="1"/>
</dbReference>
<gene>
    <name evidence="9" type="ORF">COLSTE_02302</name>
</gene>
<dbReference type="PRINTS" id="PR00738">
    <property type="entry name" value="GLHYDRLASE20"/>
</dbReference>
<feature type="domain" description="F5/8 type C" evidence="8">
    <location>
        <begin position="1220"/>
        <end position="1372"/>
    </location>
</feature>
<evidence type="ECO:0000313" key="10">
    <source>
        <dbReference type="Proteomes" id="UP000003560"/>
    </source>
</evidence>
<dbReference type="STRING" id="445975.COLSTE_02302"/>
<reference evidence="9 10" key="1">
    <citation type="submission" date="2008-10" db="EMBL/GenBank/DDBJ databases">
        <title>Draft genome sequence of Collinsella stercoris (DSM 13279).</title>
        <authorList>
            <person name="Sudarsanam P."/>
            <person name="Ley R."/>
            <person name="Guruge J."/>
            <person name="Turnbaugh P.J."/>
            <person name="Mahowald M."/>
            <person name="Liep D."/>
            <person name="Gordon J."/>
        </authorList>
    </citation>
    <scope>NUCLEOTIDE SEQUENCE [LARGE SCALE GENOMIC DNA]</scope>
    <source>
        <strain evidence="9 10">DSM 13279</strain>
    </source>
</reference>
<dbReference type="Gene3D" id="3.30.379.10">
    <property type="entry name" value="Chitobiase/beta-hexosaminidase domain 2-like"/>
    <property type="match status" value="1"/>
</dbReference>
<dbReference type="InterPro" id="IPR025705">
    <property type="entry name" value="Beta_hexosaminidase_sua/sub"/>
</dbReference>
<sequence length="1609" mass="174884">MVLPAQPVFAAEENLALNKPVTTSAEHQNLPASRLTDGNKDPKKGRWSAEQGPTQWAYVDLGASQEMNYFELTWESNTEYATDFNIYVSDSKDDWGEPDKAVKGNTSGVSTIKLDAPVTGQYVKLEVTKVSAYPNVSCSELEIRNIAGEAPEKPAEATNLALKKPTKASKDYHNENGARAVDGKKKNSKADRWMTETKPSVDKPMWVYVDLGKSETVNHFELYWESAANYATDFNLYVSDSTTEWGEPVKAVKGNNQGQTSVTLETPAKGRYAKLEITAETSGWGASCMEFEVWNEVPPAPEKQPADYLNDIVVKPVTAESTELEYTLPTDLPAGYKIKYNGTDYEQVIGLDGKIYRPISDVTVKASFKIENEKDKSDYAFKEFDVTVPGSMTAGTNPAPQVLPELREWVGGEGQFAASAAKRVVYGSESLKAMAEDFAADFQAITGVKLSVASGSSAAAGDIFFTLGADAAKGLGDEGYLLDAKADRITVSAEEVAGANWGGKTILQGMKTGANNFPVGMSRDYPLYKVRGLILDVGRKTFTLDWLKQMTKQLSFYKMNDFQIHLNDNFIGLENLEDPMKAYSGFRLESNVKKGGNGGKNQADLTSTDVWYSKADFKEFIEHSKDLGVNIIPEIDTPAHSLALTKVRPDLRTGTSGRQNDHLDLKNQYNESIGFVQDIFNEYLDANNDGATAADDVFADADVIHIGADEYSADANAFRRFNNDMFKYVEDHGKIARVWGSLTSIAGDGSVKVPGVNEDGQRRQINLWNFGYANMDKMYEDGFELIDCNDGDFYIVPNAGYYYDYLSYDHCYNDPLNAVGRVSIPAGDPQIAGGAFAVWNDMCYVSENGMSEYDIYDRIDGALGAYAANSWGKGALSAADSQALYAKIGDAPNTNFGYEAAADENGMYAQWNMEGTLADSSDMNRDLENGKNAELAKVDGKQALKLNGGESYVSVKDDALTTLGLGNDLRVKVKRTSASTDEQVLFESEYGTIKAVQKGTGKVGITRENRDYSFNYTLPVNEWVELEFKNEFEVTTLYVNGEKIETIGATGEGSRNKLKATCMFPVNKIGSTENAFEGYVDDVRISTAKEFASTMELDYAVLTAESVLAAQDVPGLRELLDQAYALFLNPNPAQADIDGLVTKIEALLTGEDGKPSYEMADYCRLDAYAQLQLDGDAAALLNGLFTEESVAGVQAAWAQVREDLPKSMQSTVDAYENAIVNALNDLELRTGGDLNFVDPASLKAVASSEQGGAEVAAKVLDGNVGTMWHSKYSENKLPISITLSSETPMSVDGFVYTPRQSGANGNMQAYDIEVSQDGKTFTKVASGTVKLDGVNPVSLKFDRQDNVKAVKIVWTKSVGNFASAAELRLMDAAAAPDFAGLQTLVDAAKAIKQDGSCKHDAFTDATWDALQAKVAEAEKVIADKSGDVNSVFALMGELGKSIVSLRLDAKVVDPGADEFTVTVDDRIPGHEDLVIVVKKGDKVPVLPMPEFAGYLFDGWYTDGVDGTWKNEWDFDAPVTSDLVLSAKWVENRDAPVDPGVDTPEPPVDPEKPTDPEKPVNPGKPNADNPNPGVGLPQTGDSSMLLIGGIAAAAVVLLVVGVIMRRRNSR</sequence>
<evidence type="ECO:0000256" key="1">
    <source>
        <dbReference type="ARBA" id="ARBA00004196"/>
    </source>
</evidence>
<dbReference type="Gene3D" id="2.60.120.260">
    <property type="entry name" value="Galactose-binding domain-like"/>
    <property type="match status" value="3"/>
</dbReference>
<evidence type="ECO:0000256" key="5">
    <source>
        <dbReference type="PIRSR" id="PIRSR625705-1"/>
    </source>
</evidence>
<keyword evidence="7" id="KW-0472">Membrane</keyword>
<dbReference type="HOGENOM" id="CLU_002275_1_0_11"/>
<dbReference type="SUPFAM" id="SSF49785">
    <property type="entry name" value="Galactose-binding domain-like"/>
    <property type="match status" value="3"/>
</dbReference>
<dbReference type="PROSITE" id="PS50022">
    <property type="entry name" value="FA58C_3"/>
    <property type="match status" value="3"/>
</dbReference>
<comment type="caution">
    <text evidence="9">The sequence shown here is derived from an EMBL/GenBank/DDBJ whole genome shotgun (WGS) entry which is preliminary data.</text>
</comment>
<dbReference type="InterPro" id="IPR008979">
    <property type="entry name" value="Galactose-bd-like_sf"/>
</dbReference>
<feature type="compositionally biased region" description="Basic and acidic residues" evidence="6">
    <location>
        <begin position="1548"/>
        <end position="1557"/>
    </location>
</feature>
<feature type="active site" description="Proton donor" evidence="5">
    <location>
        <position position="710"/>
    </location>
</feature>
<dbReference type="InterPro" id="IPR015883">
    <property type="entry name" value="Glyco_hydro_20_cat"/>
</dbReference>
<evidence type="ECO:0000256" key="2">
    <source>
        <dbReference type="ARBA" id="ARBA00006285"/>
    </source>
</evidence>
<dbReference type="GO" id="GO:0004563">
    <property type="term" value="F:beta-N-acetylhexosaminidase activity"/>
    <property type="evidence" value="ECO:0007669"/>
    <property type="project" value="InterPro"/>
</dbReference>
<evidence type="ECO:0000256" key="6">
    <source>
        <dbReference type="SAM" id="MobiDB-lite"/>
    </source>
</evidence>
<dbReference type="PANTHER" id="PTHR43678:SF1">
    <property type="entry name" value="BETA-N-ACETYLHEXOSAMINIDASE"/>
    <property type="match status" value="1"/>
</dbReference>
<name>B6GDV6_9ACTN</name>
<proteinExistence type="inferred from homology"/>
<dbReference type="Gene3D" id="2.60.120.200">
    <property type="match status" value="1"/>
</dbReference>
<dbReference type="NCBIfam" id="TIGR01167">
    <property type="entry name" value="LPXTG_anchor"/>
    <property type="match status" value="1"/>
</dbReference>
<accession>B6GDV6</accession>
<dbReference type="CDD" id="cd06564">
    <property type="entry name" value="GH20_DspB_LnbB-like"/>
    <property type="match status" value="1"/>
</dbReference>
<keyword evidence="7" id="KW-0812">Transmembrane</keyword>
<dbReference type="SUPFAM" id="SSF55545">
    <property type="entry name" value="beta-N-acetylhexosaminidase-like domain"/>
    <property type="match status" value="1"/>
</dbReference>
<dbReference type="eggNOG" id="COG3250">
    <property type="taxonomic scope" value="Bacteria"/>
</dbReference>
<evidence type="ECO:0000313" key="9">
    <source>
        <dbReference type="EMBL" id="EEA89526.1"/>
    </source>
</evidence>
<dbReference type="Pfam" id="PF00754">
    <property type="entry name" value="F5_F8_type_C"/>
    <property type="match status" value="3"/>
</dbReference>
<dbReference type="InterPro" id="IPR015882">
    <property type="entry name" value="HEX_bac_N"/>
</dbReference>
<keyword evidence="4" id="KW-0326">Glycosidase</keyword>
<dbReference type="InterPro" id="IPR042229">
    <property type="entry name" value="Listeria/Bacterioides_rpt_sf"/>
</dbReference>
<dbReference type="InterPro" id="IPR013378">
    <property type="entry name" value="InlB-like_B-rpt"/>
</dbReference>